<accession>A0AAD5QGI4</accession>
<keyword evidence="2" id="KW-1185">Reference proteome</keyword>
<sequence>MFVCAKNFVIYVKVYLTKFKAETHISPSSQSVADHQLHLCATLLTAGQTGAGLNPLREEHHNDLTTVPSHLYPTFNQCAHMTQDISLWMGLNMVHTKDDELLLDFCPNP</sequence>
<proteinExistence type="predicted"/>
<organism evidence="1 2">
    <name type="scientific">Parelaphostrongylus tenuis</name>
    <name type="common">Meningeal worm</name>
    <dbReference type="NCBI Taxonomy" id="148309"/>
    <lineage>
        <taxon>Eukaryota</taxon>
        <taxon>Metazoa</taxon>
        <taxon>Ecdysozoa</taxon>
        <taxon>Nematoda</taxon>
        <taxon>Chromadorea</taxon>
        <taxon>Rhabditida</taxon>
        <taxon>Rhabditina</taxon>
        <taxon>Rhabditomorpha</taxon>
        <taxon>Strongyloidea</taxon>
        <taxon>Metastrongylidae</taxon>
        <taxon>Parelaphostrongylus</taxon>
    </lineage>
</organism>
<reference evidence="1" key="1">
    <citation type="submission" date="2021-06" db="EMBL/GenBank/DDBJ databases">
        <title>Parelaphostrongylus tenuis whole genome reference sequence.</title>
        <authorList>
            <person name="Garwood T.J."/>
            <person name="Larsen P.A."/>
            <person name="Fountain-Jones N.M."/>
            <person name="Garbe J.R."/>
            <person name="Macchietto M.G."/>
            <person name="Kania S.A."/>
            <person name="Gerhold R.W."/>
            <person name="Richards J.E."/>
            <person name="Wolf T.M."/>
        </authorList>
    </citation>
    <scope>NUCLEOTIDE SEQUENCE</scope>
    <source>
        <strain evidence="1">MNPRO001-30</strain>
        <tissue evidence="1">Meninges</tissue>
    </source>
</reference>
<dbReference type="AlphaFoldDB" id="A0AAD5QGI4"/>
<name>A0AAD5QGI4_PARTN</name>
<protein>
    <submittedName>
        <fullName evidence="1">Uncharacterized protein</fullName>
    </submittedName>
</protein>
<comment type="caution">
    <text evidence="1">The sequence shown here is derived from an EMBL/GenBank/DDBJ whole genome shotgun (WGS) entry which is preliminary data.</text>
</comment>
<gene>
    <name evidence="1" type="ORF">KIN20_007037</name>
</gene>
<evidence type="ECO:0000313" key="1">
    <source>
        <dbReference type="EMBL" id="KAJ1351088.1"/>
    </source>
</evidence>
<evidence type="ECO:0000313" key="2">
    <source>
        <dbReference type="Proteomes" id="UP001196413"/>
    </source>
</evidence>
<dbReference type="Proteomes" id="UP001196413">
    <property type="component" value="Unassembled WGS sequence"/>
</dbReference>
<dbReference type="EMBL" id="JAHQIW010001003">
    <property type="protein sequence ID" value="KAJ1351088.1"/>
    <property type="molecule type" value="Genomic_DNA"/>
</dbReference>